<protein>
    <submittedName>
        <fullName evidence="1">Tail protein</fullName>
    </submittedName>
</protein>
<dbReference type="EMBL" id="QUNO01000010">
    <property type="protein sequence ID" value="REH42727.1"/>
    <property type="molecule type" value="Genomic_DNA"/>
</dbReference>
<evidence type="ECO:0000313" key="2">
    <source>
        <dbReference type="Proteomes" id="UP000256269"/>
    </source>
</evidence>
<reference evidence="1 2" key="1">
    <citation type="submission" date="2018-08" db="EMBL/GenBank/DDBJ databases">
        <title>Genomic Encyclopedia of Archaeal and Bacterial Type Strains, Phase II (KMG-II): from individual species to whole genera.</title>
        <authorList>
            <person name="Goeker M."/>
        </authorList>
    </citation>
    <scope>NUCLEOTIDE SEQUENCE [LARGE SCALE GENOMIC DNA]</scope>
    <source>
        <strain evidence="1 2">DSM 45791</strain>
    </source>
</reference>
<accession>A0A3E0HD08</accession>
<sequence length="295" mass="31068">MGLRVRWVLDGLVFNDDPDPDCTEYLITSEAGWSSSPPARTTSTDRTGAHGGYPAPVWAGARTIDLGGRVIATSWEARRRAEHRLAALASDPTRLVELRCTEETGDLTASVARSDTTQVAIDPGGYSLSFALALRAPDPRKYATPQNADGGLPVEAGGLDFETGGGLDLETKGGMDFGTASGLGPAVAANPGTADSAPVLSLFGPLTPPITITRTDSAATLTYLDPIPVGQVVTIDIAARTVLLGGATQRRHRAIIPDWDALTIPAGGRAEFALTHNDVPNLAARLHVTWRPAWW</sequence>
<evidence type="ECO:0000313" key="1">
    <source>
        <dbReference type="EMBL" id="REH42727.1"/>
    </source>
</evidence>
<comment type="caution">
    <text evidence="1">The sequence shown here is derived from an EMBL/GenBank/DDBJ whole genome shotgun (WGS) entry which is preliminary data.</text>
</comment>
<name>A0A3E0HD08_9PSEU</name>
<dbReference type="AlphaFoldDB" id="A0A3E0HD08"/>
<dbReference type="OrthoDB" id="3985590at2"/>
<organism evidence="1 2">
    <name type="scientific">Kutzneria buriramensis</name>
    <dbReference type="NCBI Taxonomy" id="1045776"/>
    <lineage>
        <taxon>Bacteria</taxon>
        <taxon>Bacillati</taxon>
        <taxon>Actinomycetota</taxon>
        <taxon>Actinomycetes</taxon>
        <taxon>Pseudonocardiales</taxon>
        <taxon>Pseudonocardiaceae</taxon>
        <taxon>Kutzneria</taxon>
    </lineage>
</organism>
<dbReference type="Proteomes" id="UP000256269">
    <property type="component" value="Unassembled WGS sequence"/>
</dbReference>
<proteinExistence type="predicted"/>
<dbReference type="RefSeq" id="WP_147328671.1">
    <property type="nucleotide sequence ID" value="NZ_CP144375.1"/>
</dbReference>
<gene>
    <name evidence="1" type="ORF">BCF44_110224</name>
</gene>
<keyword evidence="2" id="KW-1185">Reference proteome</keyword>